<evidence type="ECO:0000313" key="2">
    <source>
        <dbReference type="Proteomes" id="UP000669605"/>
    </source>
</evidence>
<evidence type="ECO:0000313" key="1">
    <source>
        <dbReference type="EMBL" id="NMH15613.1"/>
    </source>
</evidence>
<organism evidence="1 2">
    <name type="scientific">Tepidiphilus baoligensis</name>
    <dbReference type="NCBI Taxonomy" id="2698687"/>
    <lineage>
        <taxon>Bacteria</taxon>
        <taxon>Pseudomonadati</taxon>
        <taxon>Pseudomonadota</taxon>
        <taxon>Hydrogenophilia</taxon>
        <taxon>Hydrogenophilales</taxon>
        <taxon>Hydrogenophilaceae</taxon>
        <taxon>Tepidiphilus</taxon>
    </lineage>
</organism>
<keyword evidence="1" id="KW-0456">Lyase</keyword>
<accession>A0ABX1QK91</accession>
<proteinExistence type="predicted"/>
<comment type="caution">
    <text evidence="1">The sequence shown here is derived from an EMBL/GenBank/DDBJ whole genome shotgun (WGS) entry which is preliminary data.</text>
</comment>
<dbReference type="Pfam" id="PF03013">
    <property type="entry name" value="Pyr_excise"/>
    <property type="match status" value="1"/>
</dbReference>
<dbReference type="RefSeq" id="WP_169114583.1">
    <property type="nucleotide sequence ID" value="NZ_JAAAUB010000001.1"/>
</dbReference>
<name>A0ABX1QK91_9PROT</name>
<reference evidence="1 2" key="1">
    <citation type="journal article" date="2020" name="Curr. Microbiol.">
        <title>Tepidiphilus baoligensis sp. nov., a Novel Bacterium of the Family Hydrogenophilaceae Isolated from an Oil Reservoir.</title>
        <authorList>
            <person name="Zhang X."/>
            <person name="Wang G."/>
            <person name="Ma X."/>
            <person name="Yu J."/>
            <person name="You J."/>
            <person name="Xue Y."/>
            <person name="Ma Y."/>
        </authorList>
    </citation>
    <scope>NUCLEOTIDE SEQUENCE [LARGE SCALE GENOMIC DNA]</scope>
    <source>
        <strain evidence="1 2">B18-69</strain>
    </source>
</reference>
<sequence length="142" mass="16136">MRLWSLHPSLLDAKGLVALWREGLLAQAVLAGATRGYRHHPQLVRFRTHPMPLAAIAAYLHAVVDEAERRGYRFDRAKLPHREDVAPIEISEGQLAHEFAHLLRKLEQRDPERAARLHGTAPLPHPLMRVVPGPVAEWEIVR</sequence>
<protein>
    <submittedName>
        <fullName evidence="1">DNA lyase</fullName>
    </submittedName>
</protein>
<keyword evidence="2" id="KW-1185">Reference proteome</keyword>
<gene>
    <name evidence="1" type="ORF">GV368_00495</name>
</gene>
<dbReference type="GO" id="GO:0016829">
    <property type="term" value="F:lyase activity"/>
    <property type="evidence" value="ECO:0007669"/>
    <property type="project" value="UniProtKB-KW"/>
</dbReference>
<dbReference type="InterPro" id="IPR004260">
    <property type="entry name" value="Pyr-dimer_DNA_glycosylase"/>
</dbReference>
<dbReference type="EMBL" id="JAAAUB010000001">
    <property type="protein sequence ID" value="NMH15613.1"/>
    <property type="molecule type" value="Genomic_DNA"/>
</dbReference>
<dbReference type="Proteomes" id="UP000669605">
    <property type="component" value="Unassembled WGS sequence"/>
</dbReference>